<dbReference type="EMBL" id="QVLS01000026">
    <property type="protein sequence ID" value="RFP75490.1"/>
    <property type="molecule type" value="Genomic_DNA"/>
</dbReference>
<dbReference type="NCBIfam" id="TIGR03696">
    <property type="entry name" value="Rhs_assc_core"/>
    <property type="match status" value="1"/>
</dbReference>
<dbReference type="InterPro" id="IPR022385">
    <property type="entry name" value="Rhs_assc_core"/>
</dbReference>
<name>A0A372EDJ9_9BURK</name>
<feature type="non-terminal residue" evidence="3">
    <location>
        <position position="1115"/>
    </location>
</feature>
<accession>A0A372EDJ9</accession>
<feature type="region of interest" description="Disordered" evidence="1">
    <location>
        <begin position="1014"/>
        <end position="1042"/>
    </location>
</feature>
<dbReference type="PANTHER" id="PTHR32305:SF15">
    <property type="entry name" value="PROTEIN RHSA-RELATED"/>
    <property type="match status" value="1"/>
</dbReference>
<dbReference type="Pfam" id="PF20148">
    <property type="entry name" value="DUF6531"/>
    <property type="match status" value="1"/>
</dbReference>
<evidence type="ECO:0000259" key="2">
    <source>
        <dbReference type="Pfam" id="PF20148"/>
    </source>
</evidence>
<dbReference type="InterPro" id="IPR045351">
    <property type="entry name" value="DUF6531"/>
</dbReference>
<dbReference type="AlphaFoldDB" id="A0A372EDJ9"/>
<dbReference type="Gene3D" id="2.180.10.10">
    <property type="entry name" value="RHS repeat-associated core"/>
    <property type="match status" value="3"/>
</dbReference>
<dbReference type="InterPro" id="IPR050708">
    <property type="entry name" value="T6SS_VgrG/RHS"/>
</dbReference>
<comment type="caution">
    <text evidence="3">The sequence shown here is derived from an EMBL/GenBank/DDBJ whole genome shotgun (WGS) entry which is preliminary data.</text>
</comment>
<evidence type="ECO:0000313" key="4">
    <source>
        <dbReference type="Proteomes" id="UP000261931"/>
    </source>
</evidence>
<keyword evidence="4" id="KW-1185">Reference proteome</keyword>
<feature type="domain" description="DUF6531" evidence="2">
    <location>
        <begin position="2"/>
        <end position="49"/>
    </location>
</feature>
<gene>
    <name evidence="3" type="ORF">DY262_21410</name>
</gene>
<organism evidence="3 4">
    <name type="scientific">Hydrogenophaga borbori</name>
    <dbReference type="NCBI Taxonomy" id="2294117"/>
    <lineage>
        <taxon>Bacteria</taxon>
        <taxon>Pseudomonadati</taxon>
        <taxon>Pseudomonadota</taxon>
        <taxon>Betaproteobacteria</taxon>
        <taxon>Burkholderiales</taxon>
        <taxon>Comamonadaceae</taxon>
        <taxon>Hydrogenophaga</taxon>
    </lineage>
</organism>
<feature type="region of interest" description="Disordered" evidence="1">
    <location>
        <begin position="839"/>
        <end position="884"/>
    </location>
</feature>
<dbReference type="InterPro" id="IPR006530">
    <property type="entry name" value="YD"/>
</dbReference>
<dbReference type="Proteomes" id="UP000261931">
    <property type="component" value="Unassembled WGS sequence"/>
</dbReference>
<dbReference type="NCBIfam" id="TIGR01643">
    <property type="entry name" value="YD_repeat_2x"/>
    <property type="match status" value="1"/>
</dbReference>
<evidence type="ECO:0000313" key="3">
    <source>
        <dbReference type="EMBL" id="RFP75490.1"/>
    </source>
</evidence>
<dbReference type="PANTHER" id="PTHR32305">
    <property type="match status" value="1"/>
</dbReference>
<protein>
    <recommendedName>
        <fullName evidence="2">DUF6531 domain-containing protein</fullName>
    </recommendedName>
</protein>
<reference evidence="3 4" key="1">
    <citation type="submission" date="2018-08" db="EMBL/GenBank/DDBJ databases">
        <title>Hydrogenophaga sp. LA-38 isolated from sludge.</title>
        <authorList>
            <person name="Im W.-T."/>
        </authorList>
    </citation>
    <scope>NUCLEOTIDE SEQUENCE [LARGE SCALE GENOMIC DNA]</scope>
    <source>
        <strain evidence="3 4">LA-38</strain>
    </source>
</reference>
<evidence type="ECO:0000256" key="1">
    <source>
        <dbReference type="SAM" id="MobiDB-lite"/>
    </source>
</evidence>
<sequence>MRYYNSADSERHLLGRGWRLSYETTLRVGTGALAGTLEVVQADGTRIAFALPPDERQGPGQGQGQGDLYRGLSPLHGLVHRLHTPRGSEYLWRWADGRQLRFNTTGQLEQVRVPSGEFLSLRYDGRGWLSEVIDPAGRRLRLHVLDKAGVRRGDRYRGVQSIDTPVGRFVYEHGARRPEGSSARPSEPIANLTRVIFPGPGPSEGATPPSTLARRYHYEDPRFATLLTGISAQRLSRHGQARSERLNTWAYDEERRAVLSFKGERPSGASGASGGVGQEQVRLQHGPARGGQRTTVLTNSLGQTTVYSSTTIAGEPRLLQAIGPGCASCTPGNRRYGYDRVGRLIEETTLDDQGRPLRSTRTARDAYGRPVEVSTITYRNGQAQAPQLRVRYEYAPVDASDPQALPSLRPVLIAVPSVIAGRERITRIAYNAAMQPVEVTEEGFSPVDEQGQFNPQGVAIRRSTTYGYTQINGRSVLASVDGPLPNGPNANPEDSDITRYGWDARADHLQRIVRPGPRTLHVHREPESGRIVGVTGPDGVTVPLPQATRGNAGLSDNADLNGNAGPSGKADLLIEHDPWARPVAWRTVAGAASGTASGDDSEALLSATWGPAGSVAESSVLGFATPHAQAQRRLDDFARVVAIRHPGQGWRFARHDEAGRLLETIDPRGARQRARWDLAGRLTRLERFAPGADPDTTQSSAEQVIDRRYEHERLIEERLSDRQGQRITRLSYDERGALASETLRIEPAGALRAALPEPIQLGLAYRREADGSVTRTLTGADGRSLSIDQENVAGRIARIRTEGALPAWLGGGREIVRDIRWQDLGALRYATAITHGDGSVDRFEPVPPPAQPETSRSGLAGGDTASWLAPPGQEHDSAGLPSRVSTNHGIQRLHWNAAGQLERTEREDGGHSDYLYDARGRRVIQLVTGANGQVRASLSLYEDNRLVAEADAQGRLTYAYAHLGHRPVAQIALQPASAWQRFTAWLLGPEARHLHTARAGRVLSVSERGRTVWRDRERGAERGAGQSEGPDEGRDDGQSPRIHQPLRYVGQVHDDDSGLSYHGARFFEPTQGRFISPDPAGIADAINDLPAGLLLDLYAYAGGRPDAYFDPDGAA</sequence>
<proteinExistence type="predicted"/>